<protein>
    <submittedName>
        <fullName evidence="1">Uncharacterized protein</fullName>
    </submittedName>
</protein>
<gene>
    <name evidence="1" type="ORF">AU378_17205</name>
</gene>
<evidence type="ECO:0000313" key="1">
    <source>
        <dbReference type="EMBL" id="KXH81440.1"/>
    </source>
</evidence>
<reference evidence="1 2" key="2">
    <citation type="journal article" date="2016" name="Genome Announc.">
        <title>Draft Genome Sequence of a Biocontrol Rhizobacterium, Chryseobacterium kwangjuense Strain KJ1R5, Isolated from Pepper (Capsicum annuum).</title>
        <authorList>
            <person name="Jeong J.J."/>
            <person name="Park H."/>
            <person name="Park B.H."/>
            <person name="Mannaa M."/>
            <person name="Sang M.K."/>
            <person name="Choi I.G."/>
            <person name="Kim K.D."/>
        </authorList>
    </citation>
    <scope>NUCLEOTIDE SEQUENCE [LARGE SCALE GENOMIC DNA]</scope>
    <source>
        <strain evidence="1 2">KJ1R5</strain>
    </source>
</reference>
<dbReference type="AlphaFoldDB" id="A0A135W923"/>
<organism evidence="1 2">
    <name type="scientific">Chryseobacterium kwangjuense</name>
    <dbReference type="NCBI Taxonomy" id="267125"/>
    <lineage>
        <taxon>Bacteria</taxon>
        <taxon>Pseudomonadati</taxon>
        <taxon>Bacteroidota</taxon>
        <taxon>Flavobacteriia</taxon>
        <taxon>Flavobacteriales</taxon>
        <taxon>Weeksellaceae</taxon>
        <taxon>Chryseobacterium group</taxon>
        <taxon>Chryseobacterium</taxon>
    </lineage>
</organism>
<name>A0A135W923_9FLAO</name>
<dbReference type="EMBL" id="LPUR01000016">
    <property type="protein sequence ID" value="KXH81440.1"/>
    <property type="molecule type" value="Genomic_DNA"/>
</dbReference>
<reference evidence="2" key="1">
    <citation type="submission" date="2015-12" db="EMBL/GenBank/DDBJ databases">
        <title>Genome sequence of a biocontrol rhizobacterium Chryseobacterium kwangjuense strain KJ1R5 isolated from pepper (Capsicum annuum L.).</title>
        <authorList>
            <person name="Jeong J.-J."/>
            <person name="Park H."/>
            <person name="Mannaa M."/>
            <person name="Sang M.K."/>
            <person name="Choi I.-G."/>
            <person name="Kim K.D."/>
        </authorList>
    </citation>
    <scope>NUCLEOTIDE SEQUENCE [LARGE SCALE GENOMIC DNA]</scope>
    <source>
        <strain evidence="2">KJ1R5</strain>
    </source>
</reference>
<sequence>MTKKDLMVKFQEDNIMKKYIILTLILFSYFFQSQIKLHDKSIDSIIVTNSSKCFDFHFDKKASRVMFSEVTKEEGVVPTKLDVSADDNDGFNKIMKSKEEYVYSVIYNYKFTIDGSIFYDASFRYETSQYDKLSINTKIDYINSACLKIKKGKFISPKKAENIVMQKGMNIIDYQSIDDFYYSARENGIKSIKKNVWIFKEKIKQQTRTLVLSAKNGKILADYRQ</sequence>
<evidence type="ECO:0000313" key="2">
    <source>
        <dbReference type="Proteomes" id="UP000070513"/>
    </source>
</evidence>
<dbReference type="Proteomes" id="UP000070513">
    <property type="component" value="Unassembled WGS sequence"/>
</dbReference>
<comment type="caution">
    <text evidence="1">The sequence shown here is derived from an EMBL/GenBank/DDBJ whole genome shotgun (WGS) entry which is preliminary data.</text>
</comment>
<accession>A0A135W923</accession>
<proteinExistence type="predicted"/>